<sequence>MEKEPFKSSNVLVKWKERDAPSAGLCYVSSPENSISRLKTPDRLYTGWTCGPLQNSRNNCRSATNPSICDDLAKRRHLAATILRISCSASLIARDRPLNSPKEFC</sequence>
<dbReference type="Proteomes" id="UP001341840">
    <property type="component" value="Unassembled WGS sequence"/>
</dbReference>
<accession>A0ABU6U630</accession>
<reference evidence="1 2" key="1">
    <citation type="journal article" date="2023" name="Plants (Basel)">
        <title>Bridging the Gap: Combining Genomics and Transcriptomics Approaches to Understand Stylosanthes scabra, an Orphan Legume from the Brazilian Caatinga.</title>
        <authorList>
            <person name="Ferreira-Neto J.R.C."/>
            <person name="da Silva M.D."/>
            <person name="Binneck E."/>
            <person name="de Melo N.F."/>
            <person name="da Silva R.H."/>
            <person name="de Melo A.L.T.M."/>
            <person name="Pandolfi V."/>
            <person name="Bustamante F.O."/>
            <person name="Brasileiro-Vidal A.C."/>
            <person name="Benko-Iseppon A.M."/>
        </authorList>
    </citation>
    <scope>NUCLEOTIDE SEQUENCE [LARGE SCALE GENOMIC DNA]</scope>
    <source>
        <tissue evidence="1">Leaves</tissue>
    </source>
</reference>
<dbReference type="EMBL" id="JASCZI010120874">
    <property type="protein sequence ID" value="MED6156631.1"/>
    <property type="molecule type" value="Genomic_DNA"/>
</dbReference>
<evidence type="ECO:0000313" key="1">
    <source>
        <dbReference type="EMBL" id="MED6156631.1"/>
    </source>
</evidence>
<gene>
    <name evidence="1" type="ORF">PIB30_016177</name>
</gene>
<comment type="caution">
    <text evidence="1">The sequence shown here is derived from an EMBL/GenBank/DDBJ whole genome shotgun (WGS) entry which is preliminary data.</text>
</comment>
<name>A0ABU6U630_9FABA</name>
<evidence type="ECO:0000313" key="2">
    <source>
        <dbReference type="Proteomes" id="UP001341840"/>
    </source>
</evidence>
<proteinExistence type="predicted"/>
<organism evidence="1 2">
    <name type="scientific">Stylosanthes scabra</name>
    <dbReference type="NCBI Taxonomy" id="79078"/>
    <lineage>
        <taxon>Eukaryota</taxon>
        <taxon>Viridiplantae</taxon>
        <taxon>Streptophyta</taxon>
        <taxon>Embryophyta</taxon>
        <taxon>Tracheophyta</taxon>
        <taxon>Spermatophyta</taxon>
        <taxon>Magnoliopsida</taxon>
        <taxon>eudicotyledons</taxon>
        <taxon>Gunneridae</taxon>
        <taxon>Pentapetalae</taxon>
        <taxon>rosids</taxon>
        <taxon>fabids</taxon>
        <taxon>Fabales</taxon>
        <taxon>Fabaceae</taxon>
        <taxon>Papilionoideae</taxon>
        <taxon>50 kb inversion clade</taxon>
        <taxon>dalbergioids sensu lato</taxon>
        <taxon>Dalbergieae</taxon>
        <taxon>Pterocarpus clade</taxon>
        <taxon>Stylosanthes</taxon>
    </lineage>
</organism>
<keyword evidence="2" id="KW-1185">Reference proteome</keyword>
<protein>
    <submittedName>
        <fullName evidence="1">Uncharacterized protein</fullName>
    </submittedName>
</protein>